<dbReference type="SUPFAM" id="SSF53335">
    <property type="entry name" value="S-adenosyl-L-methionine-dependent methyltransferases"/>
    <property type="match status" value="1"/>
</dbReference>
<dbReference type="EC" id="2.1.1.319" evidence="3"/>
<dbReference type="InterPro" id="IPR011993">
    <property type="entry name" value="PH-like_dom_sf"/>
</dbReference>
<evidence type="ECO:0000256" key="13">
    <source>
        <dbReference type="PROSITE-ProRule" id="PRU01015"/>
    </source>
</evidence>
<comment type="caution">
    <text evidence="15">The sequence shown here is derived from an EMBL/GenBank/DDBJ whole genome shotgun (WGS) entry which is preliminary data.</text>
</comment>
<dbReference type="GO" id="GO:0005737">
    <property type="term" value="C:cytoplasm"/>
    <property type="evidence" value="ECO:0007669"/>
    <property type="project" value="UniProtKB-SubCell"/>
</dbReference>
<dbReference type="Pfam" id="PF22528">
    <property type="entry name" value="PRMT_C"/>
    <property type="match status" value="1"/>
</dbReference>
<keyword evidence="9" id="KW-0805">Transcription regulation</keyword>
<dbReference type="InterPro" id="IPR055135">
    <property type="entry name" value="PRMT_dom"/>
</dbReference>
<evidence type="ECO:0000256" key="3">
    <source>
        <dbReference type="ARBA" id="ARBA00011925"/>
    </source>
</evidence>
<evidence type="ECO:0000256" key="8">
    <source>
        <dbReference type="ARBA" id="ARBA00022853"/>
    </source>
</evidence>
<evidence type="ECO:0000256" key="11">
    <source>
        <dbReference type="ARBA" id="ARBA00023242"/>
    </source>
</evidence>
<dbReference type="Gene3D" id="2.70.160.11">
    <property type="entry name" value="Hnrnp arginine n-methyltransferase1"/>
    <property type="match status" value="1"/>
</dbReference>
<evidence type="ECO:0000256" key="7">
    <source>
        <dbReference type="ARBA" id="ARBA00022691"/>
    </source>
</evidence>
<dbReference type="OrthoDB" id="7848332at2759"/>
<gene>
    <name evidence="15" type="ORF">EB796_022019</name>
</gene>
<evidence type="ECO:0000256" key="12">
    <source>
        <dbReference type="ARBA" id="ARBA00049086"/>
    </source>
</evidence>
<sequence length="463" mass="51931">MLVFTSTEIARVGRLSIVLTGENDAESSFMKFPNEADCKSAHTILKELTHSDRKSVFTNRTDKDSATQYFQFYSYLSQQQNMMQDYVRTNTYQHAMLVNMADFSGKVVLDVGAGSGILSFFAIQAGAKKVYAVEASNMAQHCEALVKANGLADKIHVIAGKIEETKLPEMVDTIISEPIGYMLFNERMIETYLHAKKFLKPNGKMFPTEGHLYVAPFCDEALFQEQSMKPNFWCHTSFHGVNLTSLRESAFEETFKQPIVDTFHISSCLAAANKYPCDFLALNEQDLYVIDVPLMFTITTSGYIHGLAFWFDLAFKGSSETVWLSTSPMEPLTHWYQVRCLLQSPVYVHQGQNVSAHLTMRANSRQSYDVEISVSHPGTSVKSTNVLDLKNPYFRYGNQVIAPSLQANEVSPTEQYYASNGYHTNMVNTKPLPAHEQQVQNLANFTAVSISGAGYGCSQYGFK</sequence>
<evidence type="ECO:0000259" key="14">
    <source>
        <dbReference type="Pfam" id="PF22528"/>
    </source>
</evidence>
<dbReference type="PANTHER" id="PTHR11006:SF10">
    <property type="entry name" value="HISTONE-ARGININE METHYLTRANSFERASE CARMER-RELATED"/>
    <property type="match status" value="1"/>
</dbReference>
<dbReference type="GO" id="GO:0032259">
    <property type="term" value="P:methylation"/>
    <property type="evidence" value="ECO:0007669"/>
    <property type="project" value="UniProtKB-KW"/>
</dbReference>
<evidence type="ECO:0000256" key="9">
    <source>
        <dbReference type="ARBA" id="ARBA00023015"/>
    </source>
</evidence>
<evidence type="ECO:0000256" key="2">
    <source>
        <dbReference type="ARBA" id="ARBA00004496"/>
    </source>
</evidence>
<dbReference type="Proteomes" id="UP000593567">
    <property type="component" value="Unassembled WGS sequence"/>
</dbReference>
<organism evidence="15 16">
    <name type="scientific">Bugula neritina</name>
    <name type="common">Brown bryozoan</name>
    <name type="synonym">Sertularia neritina</name>
    <dbReference type="NCBI Taxonomy" id="10212"/>
    <lineage>
        <taxon>Eukaryota</taxon>
        <taxon>Metazoa</taxon>
        <taxon>Spiralia</taxon>
        <taxon>Lophotrochozoa</taxon>
        <taxon>Bryozoa</taxon>
        <taxon>Gymnolaemata</taxon>
        <taxon>Cheilostomatida</taxon>
        <taxon>Flustrina</taxon>
        <taxon>Buguloidea</taxon>
        <taxon>Bugulidae</taxon>
        <taxon>Bugula</taxon>
    </lineage>
</organism>
<dbReference type="Gene3D" id="2.30.29.30">
    <property type="entry name" value="Pleckstrin-homology domain (PH domain)/Phosphotyrosine-binding domain (PTB)"/>
    <property type="match status" value="1"/>
</dbReference>
<keyword evidence="11" id="KW-0539">Nucleus</keyword>
<comment type="catalytic activity">
    <reaction evidence="12">
        <text>L-arginyl-[protein] + 2 S-adenosyl-L-methionine = N(omega),N(omega)-dimethyl-L-arginyl-[protein] + 2 S-adenosyl-L-homocysteine + 2 H(+)</text>
        <dbReference type="Rhea" id="RHEA:48096"/>
        <dbReference type="Rhea" id="RHEA-COMP:10532"/>
        <dbReference type="Rhea" id="RHEA-COMP:11991"/>
        <dbReference type="ChEBI" id="CHEBI:15378"/>
        <dbReference type="ChEBI" id="CHEBI:29965"/>
        <dbReference type="ChEBI" id="CHEBI:57856"/>
        <dbReference type="ChEBI" id="CHEBI:59789"/>
        <dbReference type="ChEBI" id="CHEBI:61897"/>
        <dbReference type="EC" id="2.1.1.319"/>
    </reaction>
</comment>
<evidence type="ECO:0000256" key="6">
    <source>
        <dbReference type="ARBA" id="ARBA00022679"/>
    </source>
</evidence>
<accession>A0A7J7J1P3</accession>
<dbReference type="AlphaFoldDB" id="A0A7J7J1P3"/>
<dbReference type="EMBL" id="VXIV02003216">
    <property type="protein sequence ID" value="KAF6019656.1"/>
    <property type="molecule type" value="Genomic_DNA"/>
</dbReference>
<dbReference type="GO" id="GO:0070611">
    <property type="term" value="F:histone H3R2 methyltransferase activity"/>
    <property type="evidence" value="ECO:0007669"/>
    <property type="project" value="TreeGrafter"/>
</dbReference>
<dbReference type="Gene3D" id="3.40.50.150">
    <property type="entry name" value="Vaccinia Virus protein VP39"/>
    <property type="match status" value="1"/>
</dbReference>
<dbReference type="GO" id="GO:0035242">
    <property type="term" value="F:protein-arginine omega-N asymmetric methyltransferase activity"/>
    <property type="evidence" value="ECO:0007669"/>
    <property type="project" value="UniProtKB-EC"/>
</dbReference>
<protein>
    <recommendedName>
        <fullName evidence="3">type I protein arginine methyltransferase</fullName>
        <ecNumber evidence="3">2.1.1.319</ecNumber>
    </recommendedName>
</protein>
<evidence type="ECO:0000313" key="15">
    <source>
        <dbReference type="EMBL" id="KAF6019656.1"/>
    </source>
</evidence>
<name>A0A7J7J1P3_BUGNE</name>
<dbReference type="InterPro" id="IPR025799">
    <property type="entry name" value="Arg_MeTrfase"/>
</dbReference>
<dbReference type="FunFam" id="3.40.50.150:FF:000031">
    <property type="entry name" value="Putative Histone-arginine methyltransferase CARM1"/>
    <property type="match status" value="1"/>
</dbReference>
<evidence type="ECO:0000313" key="16">
    <source>
        <dbReference type="Proteomes" id="UP000593567"/>
    </source>
</evidence>
<keyword evidence="4" id="KW-0963">Cytoplasm</keyword>
<evidence type="ECO:0000256" key="4">
    <source>
        <dbReference type="ARBA" id="ARBA00022490"/>
    </source>
</evidence>
<keyword evidence="5 13" id="KW-0489">Methyltransferase</keyword>
<dbReference type="CDD" id="cd02440">
    <property type="entry name" value="AdoMet_MTases"/>
    <property type="match status" value="1"/>
</dbReference>
<keyword evidence="7 13" id="KW-0949">S-adenosyl-L-methionine</keyword>
<keyword evidence="6 13" id="KW-0808">Transferase</keyword>
<keyword evidence="16" id="KW-1185">Reference proteome</keyword>
<dbReference type="PANTHER" id="PTHR11006">
    <property type="entry name" value="PROTEIN ARGININE N-METHYLTRANSFERASE"/>
    <property type="match status" value="1"/>
</dbReference>
<feature type="domain" description="Protein arginine N-methyltransferase" evidence="14">
    <location>
        <begin position="210"/>
        <end position="375"/>
    </location>
</feature>
<proteinExistence type="predicted"/>
<evidence type="ECO:0000256" key="10">
    <source>
        <dbReference type="ARBA" id="ARBA00023163"/>
    </source>
</evidence>
<dbReference type="GO" id="GO:0005634">
    <property type="term" value="C:nucleus"/>
    <property type="evidence" value="ECO:0007669"/>
    <property type="project" value="UniProtKB-SubCell"/>
</dbReference>
<keyword evidence="8" id="KW-0156">Chromatin regulator</keyword>
<comment type="subcellular location">
    <subcellularLocation>
        <location evidence="2">Cytoplasm</location>
    </subcellularLocation>
    <subcellularLocation>
        <location evidence="1">Nucleus</location>
    </subcellularLocation>
</comment>
<evidence type="ECO:0000256" key="5">
    <source>
        <dbReference type="ARBA" id="ARBA00022603"/>
    </source>
</evidence>
<evidence type="ECO:0000256" key="1">
    <source>
        <dbReference type="ARBA" id="ARBA00004123"/>
    </source>
</evidence>
<reference evidence="15" key="1">
    <citation type="submission" date="2020-06" db="EMBL/GenBank/DDBJ databases">
        <title>Draft genome of Bugula neritina, a colonial animal packing powerful symbionts and potential medicines.</title>
        <authorList>
            <person name="Rayko M."/>
        </authorList>
    </citation>
    <scope>NUCLEOTIDE SEQUENCE [LARGE SCALE GENOMIC DNA]</scope>
    <source>
        <strain evidence="15">Kwan_BN1</strain>
    </source>
</reference>
<dbReference type="Pfam" id="PF06325">
    <property type="entry name" value="PrmA"/>
    <property type="match status" value="1"/>
</dbReference>
<keyword evidence="10" id="KW-0804">Transcription</keyword>
<dbReference type="InterPro" id="IPR029063">
    <property type="entry name" value="SAM-dependent_MTases_sf"/>
</dbReference>
<dbReference type="PROSITE" id="PS51678">
    <property type="entry name" value="SAM_MT_PRMT"/>
    <property type="match status" value="1"/>
</dbReference>